<reference evidence="2 3" key="1">
    <citation type="submission" date="2023-02" db="EMBL/GenBank/DDBJ databases">
        <title>LHISI_Scaffold_Assembly.</title>
        <authorList>
            <person name="Stuart O.P."/>
            <person name="Cleave R."/>
            <person name="Magrath M.J.L."/>
            <person name="Mikheyev A.S."/>
        </authorList>
    </citation>
    <scope>NUCLEOTIDE SEQUENCE [LARGE SCALE GENOMIC DNA]</scope>
    <source>
        <strain evidence="2">Daus_M_001</strain>
        <tissue evidence="2">Leg muscle</tissue>
    </source>
</reference>
<comment type="caution">
    <text evidence="2">The sequence shown here is derived from an EMBL/GenBank/DDBJ whole genome shotgun (WGS) entry which is preliminary data.</text>
</comment>
<evidence type="ECO:0000256" key="1">
    <source>
        <dbReference type="SAM" id="MobiDB-lite"/>
    </source>
</evidence>
<keyword evidence="3" id="KW-1185">Reference proteome</keyword>
<gene>
    <name evidence="2" type="ORF">PR048_001623</name>
</gene>
<feature type="compositionally biased region" description="Polar residues" evidence="1">
    <location>
        <begin position="490"/>
        <end position="506"/>
    </location>
</feature>
<evidence type="ECO:0000313" key="3">
    <source>
        <dbReference type="Proteomes" id="UP001159363"/>
    </source>
</evidence>
<organism evidence="2 3">
    <name type="scientific">Dryococelus australis</name>
    <dbReference type="NCBI Taxonomy" id="614101"/>
    <lineage>
        <taxon>Eukaryota</taxon>
        <taxon>Metazoa</taxon>
        <taxon>Ecdysozoa</taxon>
        <taxon>Arthropoda</taxon>
        <taxon>Hexapoda</taxon>
        <taxon>Insecta</taxon>
        <taxon>Pterygota</taxon>
        <taxon>Neoptera</taxon>
        <taxon>Polyneoptera</taxon>
        <taxon>Phasmatodea</taxon>
        <taxon>Verophasmatodea</taxon>
        <taxon>Anareolatae</taxon>
        <taxon>Phasmatidae</taxon>
        <taxon>Eurycanthinae</taxon>
        <taxon>Dryococelus</taxon>
    </lineage>
</organism>
<proteinExistence type="predicted"/>
<protein>
    <recommendedName>
        <fullName evidence="4">DDE-1 domain-containing protein</fullName>
    </recommendedName>
</protein>
<feature type="region of interest" description="Disordered" evidence="1">
    <location>
        <begin position="487"/>
        <end position="507"/>
    </location>
</feature>
<accession>A0ABQ9II17</accession>
<name>A0ABQ9II17_9NEOP</name>
<sequence length="855" mass="95349">MRRRNILEVELQQGFRNVGSNRKENNCKCVKGNRRGPVYRPLFCRSDQPYSRVKELKRAGDVLGSKKRNETIKWARFLFAARRLSVCYLADNDYSREKKGAENRRLKNLSPNRKGLQRGVHFIERHGCVAHISINDIPEASRDWMLVGRKTEEGASGKDIEHMVMAAKIIQKLRASDMTEAARLVQQENFSIYMEVPENLSANMASMADPTMVDDYFDKLTDTMAKPNIQHKSEEYARNVDETGIINYDTCMLHMCQWDLDTTFNNLQRCSLEYGIQERLFARHSNPSVRETLDKKRKFFLESSTGLPRPLLLLMDSHESHITSEVIELSRSNDVHMLTFQVSFQKKNWHHLFRQSKQNHSQQTAISLGNKSAVSLLMYTNHQVFVNRFSHHQLKPSSRSAILITSRLTPGPVVKKPQQSSEKLCECKKTFGASSAGPLGTGKSASHDEDWTSVSLLASHLCDPGHSGFSHVGMVIGDLPFPSPFHSGTAPYSHQSPSSALKTHVQTSRRRDGRLRVMLDVLRVQAITLYKFRSVSAAYLELSSACDRCAIVAKRKALNWRAFRESTDWSTSNSFVGKGVLAPLCDADVGLAMCGWDVRDATRHDTAITRTPVTTWHTHAPGVAIVNQAMQWPWVAGGRLAFFYSRAPCSSSSLCPENEGVSAGGVPYPHPGACPLRERSICVGGSLGLVMAARRARAPVAREQRSPALHMPCTLSHNKGLLTGYSSASCKQSVTESRTVHRRDSSQHWCALSAMRVIEVRMELRRNAMEGEAGDPRENLPTSGIVRQDSHMRKSGVAQLGIEPGLPCCIANHKMPGEVATHGPPQSSEPTRQLGDSMLLLAADKADFTSNGIFS</sequence>
<evidence type="ECO:0000313" key="2">
    <source>
        <dbReference type="EMBL" id="KAJ8896279.1"/>
    </source>
</evidence>
<dbReference type="Proteomes" id="UP001159363">
    <property type="component" value="Chromosome 1"/>
</dbReference>
<evidence type="ECO:0008006" key="4">
    <source>
        <dbReference type="Google" id="ProtNLM"/>
    </source>
</evidence>
<dbReference type="EMBL" id="JARBHB010000001">
    <property type="protein sequence ID" value="KAJ8896279.1"/>
    <property type="molecule type" value="Genomic_DNA"/>
</dbReference>